<evidence type="ECO:0000313" key="1">
    <source>
        <dbReference type="EMBL" id="MTJ00024.1"/>
    </source>
</evidence>
<name>A0A1E3C8N1_9GAMM</name>
<dbReference type="Proteomes" id="UP000431462">
    <property type="component" value="Unassembled WGS sequence"/>
</dbReference>
<evidence type="ECO:0000313" key="2">
    <source>
        <dbReference type="Proteomes" id="UP000431462"/>
    </source>
</evidence>
<organism evidence="1 2">
    <name type="scientific">Marinobacter adhaerens</name>
    <dbReference type="NCBI Taxonomy" id="1033846"/>
    <lineage>
        <taxon>Bacteria</taxon>
        <taxon>Pseudomonadati</taxon>
        <taxon>Pseudomonadota</taxon>
        <taxon>Gammaproteobacteria</taxon>
        <taxon>Pseudomonadales</taxon>
        <taxon>Marinobacteraceae</taxon>
        <taxon>Marinobacter</taxon>
    </lineage>
</organism>
<gene>
    <name evidence="1" type="ORF">FH752_15520</name>
</gene>
<proteinExistence type="predicted"/>
<dbReference type="EMBL" id="VENC01000015">
    <property type="protein sequence ID" value="MTJ00024.1"/>
    <property type="molecule type" value="Genomic_DNA"/>
</dbReference>
<comment type="caution">
    <text evidence="1">The sequence shown here is derived from an EMBL/GenBank/DDBJ whole genome shotgun (WGS) entry which is preliminary data.</text>
</comment>
<dbReference type="OrthoDB" id="6197106at2"/>
<accession>A0A1E3C8N1</accession>
<protein>
    <submittedName>
        <fullName evidence="1">Uncharacterized protein</fullName>
    </submittedName>
</protein>
<reference evidence="1 2" key="1">
    <citation type="submission" date="2019-06" db="EMBL/GenBank/DDBJ databases">
        <title>Enrichment of Autotrophic Halophilic Microorganisms from Red Sea Brine Pool Using Microbial Electrosynthesis System.</title>
        <authorList>
            <person name="Alqahtani M.F."/>
            <person name="Bajracharya S."/>
            <person name="Katuri K.P."/>
            <person name="Ali M."/>
            <person name="Saikaly P.E."/>
        </authorList>
    </citation>
    <scope>NUCLEOTIDE SEQUENCE [LARGE SCALE GENOMIC DNA]</scope>
    <source>
        <strain evidence="1">MES15</strain>
    </source>
</reference>
<dbReference type="RefSeq" id="WP_069183973.1">
    <property type="nucleotide sequence ID" value="NZ_LXRF01000005.1"/>
</dbReference>
<dbReference type="AlphaFoldDB" id="A0A1E3C8N1"/>
<sequence>MLLELETFTVETALDAATELRKVLAARTHRRKVMGQEVVVPGQLGEALQLPRIINRLQSKQQKQRDLGLEDFQELWPTLSPQTRERVLEAIGWYDPKELDWDDKRSNRRPLVDPDS</sequence>